<dbReference type="InterPro" id="IPR011757">
    <property type="entry name" value="Lytic_transglycosylase_MltB"/>
</dbReference>
<dbReference type="SUPFAM" id="SSF53955">
    <property type="entry name" value="Lysozyme-like"/>
    <property type="match status" value="1"/>
</dbReference>
<sequence>MEIEKAYFRRATHSFFEQNRDRNIPQKILLQGSELLTDTKQLAACNTNDNRYKSSILRDCMVKANPLELPNISLTISRKFIHLLHLVMINVITLTVTTPALAKSDMYEKLVSTIFEEEVRPNRYANRSEVDAFINELVIHEDFDRATLKKIFAQTVFSETTAKLVAPPSTTAKKNWQAYQSRFLDSTRINNGVRFWNENSAALARASQIFGVPEEIIVAIIGVETIYGRHMGNFRILDTLTTLAFDYPPAPNRSRRMTLFRNELANLLIYAREQHIDPFSLYGSYAGAIGIPQFMPSSIRAYAIDFSGDRKINLTRNVSDAIGSVGNFLKMHGWETKRPIVWHISPDLNSQRIAEKGADGQPDPHHKLENFIKIGLLINEPKLNLSTELNTPILIVDLPTPNQPTEYRIGLKNFSVLTRYNRSFFYAMAVYDLSEAIKAARRN</sequence>
<protein>
    <submittedName>
        <fullName evidence="3">Membrane-bound lytic murein transglycosylase B</fullName>
    </submittedName>
</protein>
<evidence type="ECO:0000256" key="1">
    <source>
        <dbReference type="SAM" id="Phobius"/>
    </source>
</evidence>
<dbReference type="Gene3D" id="1.10.530.10">
    <property type="match status" value="1"/>
</dbReference>
<keyword evidence="1" id="KW-0472">Membrane</keyword>
<evidence type="ECO:0000259" key="2">
    <source>
        <dbReference type="Pfam" id="PF13406"/>
    </source>
</evidence>
<proteinExistence type="predicted"/>
<dbReference type="EMBL" id="MUHY01000001">
    <property type="protein sequence ID" value="PSB92230.1"/>
    <property type="molecule type" value="Genomic_DNA"/>
</dbReference>
<feature type="transmembrane region" description="Helical" evidence="1">
    <location>
        <begin position="80"/>
        <end position="102"/>
    </location>
</feature>
<dbReference type="PANTHER" id="PTHR30163">
    <property type="entry name" value="MEMBRANE-BOUND LYTIC MUREIN TRANSGLYCOSYLASE B"/>
    <property type="match status" value="1"/>
</dbReference>
<dbReference type="Pfam" id="PF13406">
    <property type="entry name" value="SLT_2"/>
    <property type="match status" value="1"/>
</dbReference>
<dbReference type="PANTHER" id="PTHR30163:SF9">
    <property type="entry name" value="MEMBRANE-BOUND LYTIC MUREIN TRANSGLYCOSYLASE B"/>
    <property type="match status" value="1"/>
</dbReference>
<keyword evidence="4" id="KW-1185">Reference proteome</keyword>
<dbReference type="NCBIfam" id="TIGR02282">
    <property type="entry name" value="MltB"/>
    <property type="match status" value="1"/>
</dbReference>
<dbReference type="InterPro" id="IPR043426">
    <property type="entry name" value="MltB-like"/>
</dbReference>
<gene>
    <name evidence="3" type="primary">mltB</name>
    <name evidence="3" type="ORF">BZL35_00465</name>
</gene>
<dbReference type="Proteomes" id="UP000242660">
    <property type="component" value="Unassembled WGS sequence"/>
</dbReference>
<feature type="domain" description="Transglycosylase SLT" evidence="2">
    <location>
        <begin position="127"/>
        <end position="435"/>
    </location>
</feature>
<dbReference type="CDD" id="cd13399">
    <property type="entry name" value="Slt35-like"/>
    <property type="match status" value="1"/>
</dbReference>
<dbReference type="InterPro" id="IPR031304">
    <property type="entry name" value="SLT_2"/>
</dbReference>
<organism evidence="3 4">
    <name type="scientific">Candidatus Pandoraea novymonadis</name>
    <dbReference type="NCBI Taxonomy" id="1808959"/>
    <lineage>
        <taxon>Bacteria</taxon>
        <taxon>Pseudomonadati</taxon>
        <taxon>Pseudomonadota</taxon>
        <taxon>Betaproteobacteria</taxon>
        <taxon>Burkholderiales</taxon>
        <taxon>Burkholderiaceae</taxon>
        <taxon>Pandoraea</taxon>
    </lineage>
</organism>
<accession>A0ABX5FFM7</accession>
<evidence type="ECO:0000313" key="3">
    <source>
        <dbReference type="EMBL" id="PSB92230.1"/>
    </source>
</evidence>
<comment type="caution">
    <text evidence="3">The sequence shown here is derived from an EMBL/GenBank/DDBJ whole genome shotgun (WGS) entry which is preliminary data.</text>
</comment>
<keyword evidence="1" id="KW-0812">Transmembrane</keyword>
<keyword evidence="1" id="KW-1133">Transmembrane helix</keyword>
<evidence type="ECO:0000313" key="4">
    <source>
        <dbReference type="Proteomes" id="UP000242660"/>
    </source>
</evidence>
<reference evidence="3 4" key="1">
    <citation type="journal article" date="2017" name="Front. Microbiol.">
        <title>Genome of Ca. Pandoraea novymonadis, an Endosymbiotic Bacterium of the Trypanosomatid Novymonas esmeraldas.</title>
        <authorList>
            <person name="Kostygov A.Y."/>
            <person name="Butenko A."/>
            <person name="Nenarokova A."/>
            <person name="Tashyreva D."/>
            <person name="Flegontov P."/>
            <person name="Lukes J."/>
            <person name="Yurchenko V."/>
        </authorList>
    </citation>
    <scope>NUCLEOTIDE SEQUENCE [LARGE SCALE GENOMIC DNA]</scope>
    <source>
        <strain evidence="3 4">E262</strain>
    </source>
</reference>
<dbReference type="InterPro" id="IPR023346">
    <property type="entry name" value="Lysozyme-like_dom_sf"/>
</dbReference>
<dbReference type="Gene3D" id="1.10.8.350">
    <property type="entry name" value="Bacterial muramidase"/>
    <property type="match status" value="1"/>
</dbReference>
<name>A0ABX5FFM7_9BURK</name>